<dbReference type="GO" id="GO:0032259">
    <property type="term" value="P:methylation"/>
    <property type="evidence" value="ECO:0007669"/>
    <property type="project" value="UniProtKB-KW"/>
</dbReference>
<dbReference type="Pfam" id="PF13304">
    <property type="entry name" value="AAA_21"/>
    <property type="match status" value="1"/>
</dbReference>
<name>A0ABS1VGN1_9ACTN</name>
<dbReference type="SUPFAM" id="SSF53335">
    <property type="entry name" value="S-adenosyl-L-methionine-dependent methyltransferases"/>
    <property type="match status" value="1"/>
</dbReference>
<dbReference type="InterPro" id="IPR003959">
    <property type="entry name" value="ATPase_AAA_core"/>
</dbReference>
<dbReference type="InterPro" id="IPR029063">
    <property type="entry name" value="SAM-dependent_MTases_sf"/>
</dbReference>
<organism evidence="3 4">
    <name type="scientific">Paractinoplanes lichenicola</name>
    <dbReference type="NCBI Taxonomy" id="2802976"/>
    <lineage>
        <taxon>Bacteria</taxon>
        <taxon>Bacillati</taxon>
        <taxon>Actinomycetota</taxon>
        <taxon>Actinomycetes</taxon>
        <taxon>Micromonosporales</taxon>
        <taxon>Micromonosporaceae</taxon>
        <taxon>Paractinoplanes</taxon>
    </lineage>
</organism>
<keyword evidence="4" id="KW-1185">Reference proteome</keyword>
<dbReference type="Pfam" id="PF02384">
    <property type="entry name" value="N6_Mtase"/>
    <property type="match status" value="1"/>
</dbReference>
<feature type="domain" description="DNA methylase adenine-specific" evidence="1">
    <location>
        <begin position="58"/>
        <end position="314"/>
    </location>
</feature>
<feature type="domain" description="ATPase AAA-type core" evidence="2">
    <location>
        <begin position="649"/>
        <end position="764"/>
    </location>
</feature>
<dbReference type="GO" id="GO:0008168">
    <property type="term" value="F:methyltransferase activity"/>
    <property type="evidence" value="ECO:0007669"/>
    <property type="project" value="UniProtKB-KW"/>
</dbReference>
<dbReference type="RefSeq" id="WP_202990238.1">
    <property type="nucleotide sequence ID" value="NZ_JAENHO010000002.1"/>
</dbReference>
<dbReference type="Gene3D" id="3.40.50.150">
    <property type="entry name" value="Vaccinia Virus protein VP39"/>
    <property type="match status" value="1"/>
</dbReference>
<comment type="caution">
    <text evidence="3">The sequence shown here is derived from an EMBL/GenBank/DDBJ whole genome shotgun (WGS) entry which is preliminary data.</text>
</comment>
<dbReference type="InterPro" id="IPR052916">
    <property type="entry name" value="Type-I_RE_MTase_Subunit"/>
</dbReference>
<evidence type="ECO:0000259" key="1">
    <source>
        <dbReference type="Pfam" id="PF02384"/>
    </source>
</evidence>
<dbReference type="SUPFAM" id="SSF52540">
    <property type="entry name" value="P-loop containing nucleoside triphosphate hydrolases"/>
    <property type="match status" value="1"/>
</dbReference>
<proteinExistence type="predicted"/>
<dbReference type="InterPro" id="IPR003356">
    <property type="entry name" value="DNA_methylase_A-5"/>
</dbReference>
<keyword evidence="3" id="KW-0808">Transferase</keyword>
<accession>A0ABS1VGN1</accession>
<dbReference type="PRINTS" id="PR00507">
    <property type="entry name" value="N12N6MTFRASE"/>
</dbReference>
<sequence length="827" mass="88880">MTVKQLLDLARGIGVERGVDLILQALHARWTGSDPLPPAAGESDAYAAIVAAVDRVETDDIPDTFEAVLTGLTTSSKLVGEFHTPRSVAQLMAALVVRAGAVVYDPVCGTGSTLLAAHEQAEGVELVGTDIVERAASRTELRLQVHGLHARITAADAFEVAEHESAFADVVLAQPPWGVRLNDRQKARVVQSWGWDVAKGDMPWLYLAFEALRDGGHAAVVMPQNSMWGHRAAAYSELFDRDAVEAIIAVPGGVFRNISIKTAIWVLRRTGAAASRGRVLLVDAETLVRSAGRRDLEFPAEAVDQLAGLVRHFRSTGRVEAAGHVARVLARAELDPALGLVPQAYLAEPPEAAVTHPTPDRSLLTEVRLANFKSFGADTRVPLAPLTLVYGANSAGKSSVLQALLLLKQSIGQRGLVTQGPVADVGGFAGVVHRHTGESVGLGFTYGALPSWIPPGGTADPARLRDILWTFGEDGRGTLRRTRFGVDDLALSFSRSDPEDAGSLVVELGEAWPAVAGGGLLYPFETRGTEHEQEARRVAGALRRRGVTELALRSDGLLPTTETMLDRRAVAGLAEPDRRRLEAYAARLGRLAGGVSTEIRALLDSVVWLGPLRSAPRRFYDRSSEAGSSGDGGHVAMFLFDNATAADQVNEWLERMGVPYSLAVLPLGTGGGLSVVGDLVAVVLTDRRTGVGITPADVGFGISQILPIIVESLARQESIILVEQPETHLHPRLQAELADLFIEATRPGGRGNQLIVETHSEHLILRTQRRIREGAVDAAHVSVVYVDQDERGRTTARRLRLNDKGDFLDDWPHGFFDERLDELFGGL</sequence>
<dbReference type="Gene3D" id="3.40.50.300">
    <property type="entry name" value="P-loop containing nucleotide triphosphate hydrolases"/>
    <property type="match status" value="1"/>
</dbReference>
<evidence type="ECO:0000259" key="2">
    <source>
        <dbReference type="Pfam" id="PF13304"/>
    </source>
</evidence>
<dbReference type="EMBL" id="JAENHO010000002">
    <property type="protein sequence ID" value="MBL7253862.1"/>
    <property type="molecule type" value="Genomic_DNA"/>
</dbReference>
<gene>
    <name evidence="3" type="ORF">JKJ07_06010</name>
</gene>
<dbReference type="InterPro" id="IPR027417">
    <property type="entry name" value="P-loop_NTPase"/>
</dbReference>
<dbReference type="Proteomes" id="UP000598996">
    <property type="component" value="Unassembled WGS sequence"/>
</dbReference>
<evidence type="ECO:0000313" key="3">
    <source>
        <dbReference type="EMBL" id="MBL7253862.1"/>
    </source>
</evidence>
<keyword evidence="3" id="KW-0489">Methyltransferase</keyword>
<dbReference type="PANTHER" id="PTHR42998">
    <property type="entry name" value="TYPE I RESTRICTION ENZYME HINDVIIP M PROTEIN-RELATED"/>
    <property type="match status" value="1"/>
</dbReference>
<dbReference type="PANTHER" id="PTHR42998:SF1">
    <property type="entry name" value="TYPE I RESTRICTION ENZYME HINDI METHYLASE SUBUNIT"/>
    <property type="match status" value="1"/>
</dbReference>
<evidence type="ECO:0000313" key="4">
    <source>
        <dbReference type="Proteomes" id="UP000598996"/>
    </source>
</evidence>
<protein>
    <submittedName>
        <fullName evidence="3">N-6 DNA methylase</fullName>
    </submittedName>
</protein>
<reference evidence="3 4" key="1">
    <citation type="submission" date="2021-01" db="EMBL/GenBank/DDBJ databases">
        <title>Actinoplanes sp. nov. LDG1-01 isolated from lichen.</title>
        <authorList>
            <person name="Saeng-In P."/>
            <person name="Phongsopitanun W."/>
            <person name="Kanchanasin P."/>
            <person name="Yuki M."/>
            <person name="Kudo T."/>
            <person name="Ohkuma M."/>
            <person name="Tanasupawat S."/>
        </authorList>
    </citation>
    <scope>NUCLEOTIDE SEQUENCE [LARGE SCALE GENOMIC DNA]</scope>
    <source>
        <strain evidence="3 4">LDG1-01</strain>
    </source>
</reference>